<dbReference type="PANTHER" id="PTHR47627">
    <property type="entry name" value="RUBREDOXIN"/>
    <property type="match status" value="1"/>
</dbReference>
<proteinExistence type="inferred from homology"/>
<keyword evidence="6" id="KW-0812">Transmembrane</keyword>
<dbReference type="FunFam" id="2.20.28.10:FF:000001">
    <property type="entry name" value="Rubredoxin"/>
    <property type="match status" value="1"/>
</dbReference>
<evidence type="ECO:0000313" key="9">
    <source>
        <dbReference type="Proteomes" id="UP001268256"/>
    </source>
</evidence>
<evidence type="ECO:0000256" key="1">
    <source>
        <dbReference type="ARBA" id="ARBA00022448"/>
    </source>
</evidence>
<dbReference type="InterPro" id="IPR024934">
    <property type="entry name" value="Rubredoxin-like_dom"/>
</dbReference>
<dbReference type="Gene3D" id="2.20.28.10">
    <property type="match status" value="1"/>
</dbReference>
<dbReference type="PROSITE" id="PS50903">
    <property type="entry name" value="RUBREDOXIN_LIKE"/>
    <property type="match status" value="1"/>
</dbReference>
<keyword evidence="1" id="KW-0813">Transport</keyword>
<evidence type="ECO:0000256" key="5">
    <source>
        <dbReference type="RuleBase" id="RU003820"/>
    </source>
</evidence>
<dbReference type="InterPro" id="IPR050526">
    <property type="entry name" value="Rubredoxin_ET"/>
</dbReference>
<keyword evidence="6" id="KW-0472">Membrane</keyword>
<organism evidence="8 9">
    <name type="scientific">Pseudocalidococcus azoricus BACA0444</name>
    <dbReference type="NCBI Taxonomy" id="2918990"/>
    <lineage>
        <taxon>Bacteria</taxon>
        <taxon>Bacillati</taxon>
        <taxon>Cyanobacteriota</taxon>
        <taxon>Cyanophyceae</taxon>
        <taxon>Acaryochloridales</taxon>
        <taxon>Thermosynechococcaceae</taxon>
        <taxon>Pseudocalidococcus</taxon>
        <taxon>Pseudocalidococcus azoricus</taxon>
    </lineage>
</organism>
<sequence>MSPEALPDALDRYECRSCGYVYEPLKGDNTTQVAPNTAFTDIPEEWQCPVCKARKTQFSNIGPAGTPSGFKENLGYGIGVNTLTPGQKNLLIFGVLLLGFLFLISFYGIQ</sequence>
<dbReference type="EMBL" id="JAVMIP010000021">
    <property type="protein sequence ID" value="MDS3862060.1"/>
    <property type="molecule type" value="Genomic_DNA"/>
</dbReference>
<dbReference type="SUPFAM" id="SSF57802">
    <property type="entry name" value="Rubredoxin-like"/>
    <property type="match status" value="1"/>
</dbReference>
<dbReference type="AlphaFoldDB" id="A0AAE4FW69"/>
<dbReference type="PRINTS" id="PR00163">
    <property type="entry name" value="RUBREDOXIN"/>
</dbReference>
<keyword evidence="6" id="KW-1133">Transmembrane helix</keyword>
<dbReference type="GO" id="GO:0043448">
    <property type="term" value="P:alkane catabolic process"/>
    <property type="evidence" value="ECO:0007669"/>
    <property type="project" value="TreeGrafter"/>
</dbReference>
<evidence type="ECO:0000313" key="8">
    <source>
        <dbReference type="EMBL" id="MDS3862060.1"/>
    </source>
</evidence>
<dbReference type="GO" id="GO:0005506">
    <property type="term" value="F:iron ion binding"/>
    <property type="evidence" value="ECO:0007669"/>
    <property type="project" value="UniProtKB-UniRule"/>
</dbReference>
<comment type="cofactor">
    <cofactor evidence="5">
        <name>Fe(3+)</name>
        <dbReference type="ChEBI" id="CHEBI:29034"/>
    </cofactor>
</comment>
<evidence type="ECO:0000256" key="2">
    <source>
        <dbReference type="ARBA" id="ARBA00022723"/>
    </source>
</evidence>
<reference evidence="9" key="1">
    <citation type="submission" date="2023-07" db="EMBL/GenBank/DDBJ databases">
        <authorList>
            <person name="Luz R."/>
            <person name="Cordeiro R."/>
            <person name="Fonseca A."/>
            <person name="Goncalves V."/>
        </authorList>
    </citation>
    <scope>NUCLEOTIDE SEQUENCE [LARGE SCALE GENOMIC DNA]</scope>
    <source>
        <strain evidence="9">BACA0444</strain>
    </source>
</reference>
<comment type="caution">
    <text evidence="8">The sequence shown here is derived from an EMBL/GenBank/DDBJ whole genome shotgun (WGS) entry which is preliminary data.</text>
</comment>
<comment type="similarity">
    <text evidence="5">Belongs to the rubredoxin family.</text>
</comment>
<evidence type="ECO:0000256" key="6">
    <source>
        <dbReference type="SAM" id="Phobius"/>
    </source>
</evidence>
<feature type="domain" description="Rubredoxin-like" evidence="7">
    <location>
        <begin position="10"/>
        <end position="61"/>
    </location>
</feature>
<dbReference type="CDD" id="cd00730">
    <property type="entry name" value="rubredoxin"/>
    <property type="match status" value="1"/>
</dbReference>
<dbReference type="PANTHER" id="PTHR47627:SF1">
    <property type="entry name" value="RUBREDOXIN-1-RELATED"/>
    <property type="match status" value="1"/>
</dbReference>
<dbReference type="Pfam" id="PF00301">
    <property type="entry name" value="Rubredoxin"/>
    <property type="match status" value="1"/>
</dbReference>
<name>A0AAE4FW69_9CYAN</name>
<keyword evidence="4 5" id="KW-0408">Iron</keyword>
<gene>
    <name evidence="8" type="ORF">RIF25_14755</name>
</gene>
<feature type="transmembrane region" description="Helical" evidence="6">
    <location>
        <begin position="90"/>
        <end position="109"/>
    </location>
</feature>
<protein>
    <recommendedName>
        <fullName evidence="5">Rubredoxin</fullName>
    </recommendedName>
</protein>
<accession>A0AAE4FW69</accession>
<dbReference type="RefSeq" id="WP_322879277.1">
    <property type="nucleotide sequence ID" value="NZ_JAVMIP010000021.1"/>
</dbReference>
<keyword evidence="3 5" id="KW-0249">Electron transport</keyword>
<evidence type="ECO:0000259" key="7">
    <source>
        <dbReference type="PROSITE" id="PS50903"/>
    </source>
</evidence>
<dbReference type="Proteomes" id="UP001268256">
    <property type="component" value="Unassembled WGS sequence"/>
</dbReference>
<dbReference type="GO" id="GO:0009055">
    <property type="term" value="F:electron transfer activity"/>
    <property type="evidence" value="ECO:0007669"/>
    <property type="project" value="TreeGrafter"/>
</dbReference>
<keyword evidence="9" id="KW-1185">Reference proteome</keyword>
<dbReference type="InterPro" id="IPR024935">
    <property type="entry name" value="Rubredoxin_dom"/>
</dbReference>
<evidence type="ECO:0000256" key="4">
    <source>
        <dbReference type="ARBA" id="ARBA00023004"/>
    </source>
</evidence>
<keyword evidence="2 5" id="KW-0479">Metal-binding</keyword>
<evidence type="ECO:0000256" key="3">
    <source>
        <dbReference type="ARBA" id="ARBA00022982"/>
    </source>
</evidence>